<dbReference type="PROSITE" id="PS51186">
    <property type="entry name" value="GNAT"/>
    <property type="match status" value="1"/>
</dbReference>
<name>A0A1H2ZNY1_9FIRM</name>
<keyword evidence="3" id="KW-1185">Reference proteome</keyword>
<dbReference type="InterPro" id="IPR051531">
    <property type="entry name" value="N-acetyltransferase"/>
</dbReference>
<gene>
    <name evidence="2" type="ORF">SAMN05660923_01888</name>
</gene>
<dbReference type="EMBL" id="FNNG01000007">
    <property type="protein sequence ID" value="SDX18678.1"/>
    <property type="molecule type" value="Genomic_DNA"/>
</dbReference>
<dbReference type="Gene3D" id="3.40.630.30">
    <property type="match status" value="1"/>
</dbReference>
<evidence type="ECO:0000259" key="1">
    <source>
        <dbReference type="PROSITE" id="PS51186"/>
    </source>
</evidence>
<dbReference type="InterPro" id="IPR000182">
    <property type="entry name" value="GNAT_dom"/>
</dbReference>
<dbReference type="SUPFAM" id="SSF55729">
    <property type="entry name" value="Acyl-CoA N-acyltransferases (Nat)"/>
    <property type="match status" value="1"/>
</dbReference>
<proteinExistence type="predicted"/>
<sequence length="153" mass="16964">MIKTERLNIFPLSDEKMRNVIDNESNKALKAAYLEMLQGCLENPDQRIWYALWVLQLNDGSGNIVGSLSFKGLNDNGMLEIGYGINPKYEGKGLMTEAVSAIVRWASEQPGVLLIEAETEPDNIASQRVLEKAGFISSGVIGAEGSRFIWKKE</sequence>
<dbReference type="AlphaFoldDB" id="A0A1H2ZNY1"/>
<dbReference type="Proteomes" id="UP000198828">
    <property type="component" value="Unassembled WGS sequence"/>
</dbReference>
<dbReference type="OrthoDB" id="9785602at2"/>
<dbReference type="GO" id="GO:0016747">
    <property type="term" value="F:acyltransferase activity, transferring groups other than amino-acyl groups"/>
    <property type="evidence" value="ECO:0007669"/>
    <property type="project" value="InterPro"/>
</dbReference>
<keyword evidence="2" id="KW-0808">Transferase</keyword>
<protein>
    <submittedName>
        <fullName evidence="2">Acetyltransferase (GNAT) domain-containing protein</fullName>
    </submittedName>
</protein>
<evidence type="ECO:0000313" key="3">
    <source>
        <dbReference type="Proteomes" id="UP000198828"/>
    </source>
</evidence>
<accession>A0A1H2ZNY1</accession>
<dbReference type="RefSeq" id="WP_093753085.1">
    <property type="nucleotide sequence ID" value="NZ_FNNG01000007.1"/>
</dbReference>
<organism evidence="2 3">
    <name type="scientific">Tepidimicrobium xylanilyticum</name>
    <dbReference type="NCBI Taxonomy" id="1123352"/>
    <lineage>
        <taxon>Bacteria</taxon>
        <taxon>Bacillati</taxon>
        <taxon>Bacillota</taxon>
        <taxon>Tissierellia</taxon>
        <taxon>Tissierellales</taxon>
        <taxon>Tepidimicrobiaceae</taxon>
        <taxon>Tepidimicrobium</taxon>
    </lineage>
</organism>
<dbReference type="PANTHER" id="PTHR43792:SF13">
    <property type="entry name" value="ACETYLTRANSFERASE"/>
    <property type="match status" value="1"/>
</dbReference>
<reference evidence="2 3" key="1">
    <citation type="submission" date="2016-10" db="EMBL/GenBank/DDBJ databases">
        <authorList>
            <person name="de Groot N.N."/>
        </authorList>
    </citation>
    <scope>NUCLEOTIDE SEQUENCE [LARGE SCALE GENOMIC DNA]</scope>
    <source>
        <strain evidence="2 3">DSM 23310</strain>
    </source>
</reference>
<dbReference type="InterPro" id="IPR016181">
    <property type="entry name" value="Acyl_CoA_acyltransferase"/>
</dbReference>
<dbReference type="PANTHER" id="PTHR43792">
    <property type="entry name" value="GNAT FAMILY, PUTATIVE (AFU_ORTHOLOGUE AFUA_3G00765)-RELATED-RELATED"/>
    <property type="match status" value="1"/>
</dbReference>
<dbReference type="Pfam" id="PF13302">
    <property type="entry name" value="Acetyltransf_3"/>
    <property type="match status" value="1"/>
</dbReference>
<feature type="domain" description="N-acetyltransferase" evidence="1">
    <location>
        <begin position="7"/>
        <end position="153"/>
    </location>
</feature>
<evidence type="ECO:0000313" key="2">
    <source>
        <dbReference type="EMBL" id="SDX18678.1"/>
    </source>
</evidence>